<organism evidence="3 4">
    <name type="scientific">Luteimonas notoginsengisoli</name>
    <dbReference type="NCBI Taxonomy" id="1578200"/>
    <lineage>
        <taxon>Bacteria</taxon>
        <taxon>Pseudomonadati</taxon>
        <taxon>Pseudomonadota</taxon>
        <taxon>Gammaproteobacteria</taxon>
        <taxon>Lysobacterales</taxon>
        <taxon>Lysobacteraceae</taxon>
        <taxon>Luteimonas</taxon>
    </lineage>
</organism>
<feature type="chain" id="PRO_5047342082" description="Exo-alpha-sialidase" evidence="2">
    <location>
        <begin position="22"/>
        <end position="434"/>
    </location>
</feature>
<name>A0ABV7UUF4_9GAMM</name>
<evidence type="ECO:0000313" key="3">
    <source>
        <dbReference type="EMBL" id="MFC3660630.1"/>
    </source>
</evidence>
<evidence type="ECO:0008006" key="5">
    <source>
        <dbReference type="Google" id="ProtNLM"/>
    </source>
</evidence>
<proteinExistence type="predicted"/>
<keyword evidence="4" id="KW-1185">Reference proteome</keyword>
<feature type="signal peptide" evidence="2">
    <location>
        <begin position="1"/>
        <end position="21"/>
    </location>
</feature>
<dbReference type="Proteomes" id="UP001595724">
    <property type="component" value="Unassembled WGS sequence"/>
</dbReference>
<dbReference type="EMBL" id="JBHRYF010000008">
    <property type="protein sequence ID" value="MFC3660630.1"/>
    <property type="molecule type" value="Genomic_DNA"/>
</dbReference>
<dbReference type="InterPro" id="IPR036278">
    <property type="entry name" value="Sialidase_sf"/>
</dbReference>
<sequence>MKNAALLLIAGCALLAACQQAPQPATTTDAAGNTLTQWALPAAAGAAQPDLSLAPDGRLLLSWIRPFDKQRHALQYTTFDRQQQWQWTPKTIAVGASMVVNWADTPHVAATADGTIWAHWLQKTRGAGDGAAYDIIVSHSVDDGLHWSGPVRAHDDGKAVEHGFVSFWPAARDRLGMAWLDGRNTTGGAHAGHDAGAAGDGAGDDTTEGAGMTSLRAANVDTASRIADSVEVDPSVCDCCGTDVAVTARGPLLVYRDRTADEIRDIRATRLDGDAWRAPQPVHEDNWKIAACPVNGPAVAATGNGAVVAWYSAADDRRKLQLARSADAGDSFGAPVIVDQGDAVQGRVDVALDAKQAWVAWLREDAGGQSLWLARYAPDLSRELSRTQLAKLQGRGRATGFPKLVARDGEAFVVWTDIVGSVPQLRGLRVRPAR</sequence>
<gene>
    <name evidence="3" type="ORF">ACFOM9_11180</name>
</gene>
<dbReference type="PROSITE" id="PS51257">
    <property type="entry name" value="PROKAR_LIPOPROTEIN"/>
    <property type="match status" value="1"/>
</dbReference>
<keyword evidence="2" id="KW-0732">Signal</keyword>
<protein>
    <recommendedName>
        <fullName evidence="5">Exo-alpha-sialidase</fullName>
    </recommendedName>
</protein>
<dbReference type="RefSeq" id="WP_386710411.1">
    <property type="nucleotide sequence ID" value="NZ_JBHRYF010000008.1"/>
</dbReference>
<evidence type="ECO:0000256" key="1">
    <source>
        <dbReference type="SAM" id="MobiDB-lite"/>
    </source>
</evidence>
<accession>A0ABV7UUF4</accession>
<reference evidence="4" key="1">
    <citation type="journal article" date="2019" name="Int. J. Syst. Evol. Microbiol.">
        <title>The Global Catalogue of Microorganisms (GCM) 10K type strain sequencing project: providing services to taxonomists for standard genome sequencing and annotation.</title>
        <authorList>
            <consortium name="The Broad Institute Genomics Platform"/>
            <consortium name="The Broad Institute Genome Sequencing Center for Infectious Disease"/>
            <person name="Wu L."/>
            <person name="Ma J."/>
        </authorList>
    </citation>
    <scope>NUCLEOTIDE SEQUENCE [LARGE SCALE GENOMIC DNA]</scope>
    <source>
        <strain evidence="4">KCTC 42211</strain>
    </source>
</reference>
<evidence type="ECO:0000313" key="4">
    <source>
        <dbReference type="Proteomes" id="UP001595724"/>
    </source>
</evidence>
<feature type="region of interest" description="Disordered" evidence="1">
    <location>
        <begin position="190"/>
        <end position="210"/>
    </location>
</feature>
<dbReference type="Gene3D" id="2.120.10.10">
    <property type="match status" value="2"/>
</dbReference>
<comment type="caution">
    <text evidence="3">The sequence shown here is derived from an EMBL/GenBank/DDBJ whole genome shotgun (WGS) entry which is preliminary data.</text>
</comment>
<evidence type="ECO:0000256" key="2">
    <source>
        <dbReference type="SAM" id="SignalP"/>
    </source>
</evidence>
<dbReference type="SUPFAM" id="SSF50939">
    <property type="entry name" value="Sialidases"/>
    <property type="match status" value="1"/>
</dbReference>